<evidence type="ECO:0000256" key="1">
    <source>
        <dbReference type="ARBA" id="ARBA00004651"/>
    </source>
</evidence>
<keyword evidence="10" id="KW-1071">Ligand-gated ion channel</keyword>
<comment type="subcellular location">
    <subcellularLocation>
        <location evidence="1">Cell membrane</location>
        <topology evidence="1">Multi-pass membrane protein</topology>
    </subcellularLocation>
</comment>
<reference evidence="19 20" key="1">
    <citation type="submission" date="2019-07" db="EMBL/GenBank/DDBJ databases">
        <title>Annotation for the trematode Paragonimus westermani.</title>
        <authorList>
            <person name="Choi Y.-J."/>
        </authorList>
    </citation>
    <scope>NUCLEOTIDE SEQUENCE [LARGE SCALE GENOMIC DNA]</scope>
    <source>
        <strain evidence="19">180907_Pwestermani</strain>
    </source>
</reference>
<dbReference type="InterPro" id="IPR015683">
    <property type="entry name" value="Ionotropic_Glu_rcpt"/>
</dbReference>
<dbReference type="AlphaFoldDB" id="A0A8T0DD02"/>
<sequence>MTPIYVSNYFVEEDGAGFLNTLSLQICDAIKKDPTKHPDVILDLTMFTVNRCLLRYLARQLDTGLMTADPVECPTFQLTPTATQPSHIAATIGVPSVRFPGSAVEAALSAFSGQLLRTINSDTVFVTDEMLGPNSLFSDFGKLEFVGRYFIKLDSPINVADLYELFTKLNKIVQSDLWTVKIGSSTMKTILSAIRRRPTITEQLHTDWLIYDGSLNVNTCELLCYHDDEMKRRCGIANTQRTFYCLKHDLKGADHEALERVKVAVGQNWSRADVDQMKIVFAYEAVKTAVLAFNQVRMSNQWPPSLSSVNESVCDVSPPTLTTNTRYYRFADAVSKEATYNYRLNTIKNQENLPSLGKRHVLRVLVIPDPPFVIKTANGWTGYSIEVFRDIAHALELQYNFSEQMDHNYGVKLPDGKWNGIIGQIASKHADVGLGPVIQDGERKMVVDFTIPYYDSAGLAMLVSTKSDQELGPFFFMEVFTTPVWLCCLLAVSTVSFLVYLLDRLSPYSFQNQVVLRGGPSEGTLFTLKESIWYVLGACTQQGESLDPRSTSTRILITGHWIFVVIMVSMFSANLSARLTVSGLKEEIKSLEQLVQQTDVKYTVQSNSAEYAFFRKMYEVEESLFKVWRELSANLIEASSNYSVWQYPITERYGILFKRMSEWGFTNDTEDSLRRLRNGWVIFMESPLAAYHISTSCDLKQLGERIGSWHYGIALPPKSYLTPRLNSMILRLKAENTLDILEKKWWSTNASNCPETTSTTGFGMEQVGGMFILLACGFVAGVIILGIELVVYRVIMRRAANKVGDSSVNPGFDDKEIKTTMATDAHNFRGHENKSTVRTQTATTIVISTDESESPPPPSYEQSQS</sequence>
<feature type="transmembrane region" description="Helical" evidence="16">
    <location>
        <begin position="483"/>
        <end position="502"/>
    </location>
</feature>
<evidence type="ECO:0000313" key="20">
    <source>
        <dbReference type="Proteomes" id="UP000699462"/>
    </source>
</evidence>
<evidence type="ECO:0000259" key="17">
    <source>
        <dbReference type="SMART" id="SM00079"/>
    </source>
</evidence>
<evidence type="ECO:0000256" key="14">
    <source>
        <dbReference type="PIRSR" id="PIRSR601508-3"/>
    </source>
</evidence>
<evidence type="ECO:0000256" key="3">
    <source>
        <dbReference type="ARBA" id="ARBA00022475"/>
    </source>
</evidence>
<feature type="disulfide bond" evidence="14">
    <location>
        <begin position="697"/>
        <end position="753"/>
    </location>
</feature>
<organism evidence="19 20">
    <name type="scientific">Paragonimus westermani</name>
    <dbReference type="NCBI Taxonomy" id="34504"/>
    <lineage>
        <taxon>Eukaryota</taxon>
        <taxon>Metazoa</taxon>
        <taxon>Spiralia</taxon>
        <taxon>Lophotrochozoa</taxon>
        <taxon>Platyhelminthes</taxon>
        <taxon>Trematoda</taxon>
        <taxon>Digenea</taxon>
        <taxon>Plagiorchiida</taxon>
        <taxon>Troglotremata</taxon>
        <taxon>Troglotrematidae</taxon>
        <taxon>Paragonimus</taxon>
    </lineage>
</organism>
<dbReference type="GO" id="GO:0015276">
    <property type="term" value="F:ligand-gated monoatomic ion channel activity"/>
    <property type="evidence" value="ECO:0007669"/>
    <property type="project" value="InterPro"/>
</dbReference>
<keyword evidence="7 16" id="KW-0472">Membrane</keyword>
<keyword evidence="20" id="KW-1185">Reference proteome</keyword>
<evidence type="ECO:0000256" key="2">
    <source>
        <dbReference type="ARBA" id="ARBA00022448"/>
    </source>
</evidence>
<dbReference type="Pfam" id="PF10613">
    <property type="entry name" value="Lig_chan-Glu_bd"/>
    <property type="match status" value="1"/>
</dbReference>
<dbReference type="FunFam" id="1.10.287.70:FF:000143">
    <property type="entry name" value="Probable glutamate receptor"/>
    <property type="match status" value="1"/>
</dbReference>
<evidence type="ECO:0000256" key="4">
    <source>
        <dbReference type="ARBA" id="ARBA00022692"/>
    </source>
</evidence>
<dbReference type="InterPro" id="IPR001508">
    <property type="entry name" value="Iono_Glu_rcpt_met"/>
</dbReference>
<dbReference type="SMART" id="SM00079">
    <property type="entry name" value="PBPe"/>
    <property type="match status" value="1"/>
</dbReference>
<evidence type="ECO:0000256" key="9">
    <source>
        <dbReference type="ARBA" id="ARBA00023180"/>
    </source>
</evidence>
<feature type="transmembrane region" description="Helical" evidence="16">
    <location>
        <begin position="767"/>
        <end position="792"/>
    </location>
</feature>
<evidence type="ECO:0000256" key="8">
    <source>
        <dbReference type="ARBA" id="ARBA00023170"/>
    </source>
</evidence>
<proteinExistence type="predicted"/>
<dbReference type="InterPro" id="IPR001320">
    <property type="entry name" value="Iontro_rcpt_C"/>
</dbReference>
<feature type="binding site" evidence="12">
    <location>
        <position position="685"/>
    </location>
    <ligand>
        <name>L-glutamate</name>
        <dbReference type="ChEBI" id="CHEBI:29985"/>
    </ligand>
</feature>
<evidence type="ECO:0000256" key="12">
    <source>
        <dbReference type="PIRSR" id="PIRSR601508-1"/>
    </source>
</evidence>
<keyword evidence="14" id="KW-1015">Disulfide bond</keyword>
<evidence type="ECO:0000256" key="16">
    <source>
        <dbReference type="SAM" id="Phobius"/>
    </source>
</evidence>
<evidence type="ECO:0000256" key="10">
    <source>
        <dbReference type="ARBA" id="ARBA00023286"/>
    </source>
</evidence>
<feature type="site" description="Interaction with the cone snail toxin Con-ikot-ikot" evidence="13">
    <location>
        <position position="615"/>
    </location>
</feature>
<dbReference type="Gene3D" id="3.40.190.10">
    <property type="entry name" value="Periplasmic binding protein-like II"/>
    <property type="match status" value="3"/>
</dbReference>
<dbReference type="Pfam" id="PF00060">
    <property type="entry name" value="Lig_chan"/>
    <property type="match status" value="1"/>
</dbReference>
<dbReference type="Proteomes" id="UP000699462">
    <property type="component" value="Unassembled WGS sequence"/>
</dbReference>
<dbReference type="PANTHER" id="PTHR18966">
    <property type="entry name" value="IONOTROPIC GLUTAMATE RECEPTOR"/>
    <property type="match status" value="1"/>
</dbReference>
<keyword evidence="6" id="KW-0406">Ion transport</keyword>
<dbReference type="SUPFAM" id="SSF53850">
    <property type="entry name" value="Periplasmic binding protein-like II"/>
    <property type="match status" value="1"/>
</dbReference>
<evidence type="ECO:0000256" key="7">
    <source>
        <dbReference type="ARBA" id="ARBA00023136"/>
    </source>
</evidence>
<accession>A0A8T0DD02</accession>
<keyword evidence="9" id="KW-0325">Glycoprotein</keyword>
<feature type="domain" description="Ionotropic glutamate receptor L-glutamate and glycine-binding" evidence="18">
    <location>
        <begin position="371"/>
        <end position="427"/>
    </location>
</feature>
<dbReference type="PRINTS" id="PR00177">
    <property type="entry name" value="NMDARECEPTOR"/>
</dbReference>
<dbReference type="InterPro" id="IPR019594">
    <property type="entry name" value="Glu/Gly-bd"/>
</dbReference>
<keyword evidence="8" id="KW-0675">Receptor</keyword>
<evidence type="ECO:0000256" key="15">
    <source>
        <dbReference type="SAM" id="MobiDB-lite"/>
    </source>
</evidence>
<evidence type="ECO:0000256" key="11">
    <source>
        <dbReference type="ARBA" id="ARBA00023303"/>
    </source>
</evidence>
<keyword evidence="4 16" id="KW-0812">Transmembrane</keyword>
<dbReference type="GO" id="GO:0038023">
    <property type="term" value="F:signaling receptor activity"/>
    <property type="evidence" value="ECO:0007669"/>
    <property type="project" value="InterPro"/>
</dbReference>
<dbReference type="EMBL" id="JTDF01006273">
    <property type="protein sequence ID" value="KAF8565703.1"/>
    <property type="molecule type" value="Genomic_DNA"/>
</dbReference>
<dbReference type="GO" id="GO:0005886">
    <property type="term" value="C:plasma membrane"/>
    <property type="evidence" value="ECO:0007669"/>
    <property type="project" value="UniProtKB-SubCell"/>
</dbReference>
<feature type="binding site" evidence="12">
    <location>
        <position position="443"/>
    </location>
    <ligand>
        <name>L-glutamate</name>
        <dbReference type="ChEBI" id="CHEBI:29985"/>
    </ligand>
</feature>
<feature type="site" description="Crucial to convey clamshell closure to channel opening" evidence="13">
    <location>
        <position position="588"/>
    </location>
</feature>
<evidence type="ECO:0000313" key="19">
    <source>
        <dbReference type="EMBL" id="KAF8565703.1"/>
    </source>
</evidence>
<evidence type="ECO:0000256" key="5">
    <source>
        <dbReference type="ARBA" id="ARBA00022989"/>
    </source>
</evidence>
<evidence type="ECO:0000259" key="18">
    <source>
        <dbReference type="SMART" id="SM00918"/>
    </source>
</evidence>
<keyword evidence="2" id="KW-0813">Transport</keyword>
<protein>
    <submittedName>
        <fullName evidence="19">Uncharacterized protein</fullName>
    </submittedName>
</protein>
<dbReference type="OrthoDB" id="5984008at2759"/>
<dbReference type="Gene3D" id="1.10.287.70">
    <property type="match status" value="1"/>
</dbReference>
<feature type="transmembrane region" description="Helical" evidence="16">
    <location>
        <begin position="555"/>
        <end position="575"/>
    </location>
</feature>
<gene>
    <name evidence="19" type="ORF">P879_03273</name>
</gene>
<comment type="caution">
    <text evidence="19">The sequence shown here is derived from an EMBL/GenBank/DDBJ whole genome shotgun (WGS) entry which is preliminary data.</text>
</comment>
<evidence type="ECO:0000256" key="13">
    <source>
        <dbReference type="PIRSR" id="PIRSR601508-2"/>
    </source>
</evidence>
<feature type="domain" description="Ionotropic glutamate receptor C-terminal" evidence="17">
    <location>
        <begin position="361"/>
        <end position="748"/>
    </location>
</feature>
<keyword evidence="3" id="KW-1003">Cell membrane</keyword>
<dbReference type="SMART" id="SM00918">
    <property type="entry name" value="Lig_chan-Glu_bd"/>
    <property type="match status" value="1"/>
</dbReference>
<keyword evidence="11" id="KW-0407">Ion channel</keyword>
<name>A0A8T0DD02_9TREM</name>
<evidence type="ECO:0000256" key="6">
    <source>
        <dbReference type="ARBA" id="ARBA00023065"/>
    </source>
</evidence>
<keyword evidence="5 16" id="KW-1133">Transmembrane helix</keyword>
<feature type="region of interest" description="Disordered" evidence="15">
    <location>
        <begin position="846"/>
        <end position="865"/>
    </location>
</feature>
<feature type="binding site" evidence="12">
    <location>
        <position position="436"/>
    </location>
    <ligand>
        <name>L-glutamate</name>
        <dbReference type="ChEBI" id="CHEBI:29985"/>
    </ligand>
</feature>